<dbReference type="PANTHER" id="PTHR10146">
    <property type="entry name" value="PROLINE SYNTHETASE CO-TRANSCRIBED BACTERIAL HOMOLOG PROTEIN"/>
    <property type="match status" value="1"/>
</dbReference>
<evidence type="ECO:0000313" key="6">
    <source>
        <dbReference type="EMBL" id="MBC8542965.1"/>
    </source>
</evidence>
<evidence type="ECO:0000256" key="3">
    <source>
        <dbReference type="PIRSR" id="PIRSR004848-1"/>
    </source>
</evidence>
<protein>
    <recommendedName>
        <fullName evidence="2">Pyridoxal phosphate homeostasis protein</fullName>
        <shortName evidence="2">PLP homeostasis protein</shortName>
    </recommendedName>
</protein>
<sequence>MELEELRNNLESVRDSIARAAARAGRNPEDVLLLPVTKTLGADVVEQAWQLGIRQVGENKVQEILSKKEVMGEKMQFHMIGHLQRNKVHQVLDKVCLIHSVDSVRLAEEINREAEKKGLTARILLELNVAREESKYGILEEDLDALLQNLARFQHIRVEGLMTVAPFVENPEENRKIFRRMREIFIDIRQKKVNNIDMQILSMGMTNDYEIAVEEGATIVRVGTGLFGHRQKK</sequence>
<dbReference type="RefSeq" id="WP_177713989.1">
    <property type="nucleotide sequence ID" value="NZ_JACRSQ010000005.1"/>
</dbReference>
<keyword evidence="7" id="KW-1185">Reference proteome</keyword>
<dbReference type="PANTHER" id="PTHR10146:SF14">
    <property type="entry name" value="PYRIDOXAL PHOSPHATE HOMEOSTASIS PROTEIN"/>
    <property type="match status" value="1"/>
</dbReference>
<dbReference type="Gene3D" id="3.20.20.10">
    <property type="entry name" value="Alanine racemase"/>
    <property type="match status" value="1"/>
</dbReference>
<name>A0A926DPT8_9FIRM</name>
<organism evidence="6 7">
    <name type="scientific">Bianquea renquensis</name>
    <dbReference type="NCBI Taxonomy" id="2763661"/>
    <lineage>
        <taxon>Bacteria</taxon>
        <taxon>Bacillati</taxon>
        <taxon>Bacillota</taxon>
        <taxon>Clostridia</taxon>
        <taxon>Eubacteriales</taxon>
        <taxon>Bianqueaceae</taxon>
        <taxon>Bianquea</taxon>
    </lineage>
</organism>
<accession>A0A926DPT8</accession>
<dbReference type="GO" id="GO:0030170">
    <property type="term" value="F:pyridoxal phosphate binding"/>
    <property type="evidence" value="ECO:0007669"/>
    <property type="project" value="UniProtKB-UniRule"/>
</dbReference>
<dbReference type="InterPro" id="IPR001608">
    <property type="entry name" value="Ala_racemase_N"/>
</dbReference>
<keyword evidence="1 2" id="KW-0663">Pyridoxal phosphate</keyword>
<comment type="caution">
    <text evidence="6">The sequence shown here is derived from an EMBL/GenBank/DDBJ whole genome shotgun (WGS) entry which is preliminary data.</text>
</comment>
<comment type="similarity">
    <text evidence="2 4">Belongs to the pyridoxal phosphate-binding protein YggS/PROSC family.</text>
</comment>
<comment type="function">
    <text evidence="2">Pyridoxal 5'-phosphate (PLP)-binding protein, which is involved in PLP homeostasis.</text>
</comment>
<dbReference type="SUPFAM" id="SSF51419">
    <property type="entry name" value="PLP-binding barrel"/>
    <property type="match status" value="1"/>
</dbReference>
<dbReference type="CDD" id="cd00635">
    <property type="entry name" value="PLPDE_III_YBL036c_like"/>
    <property type="match status" value="1"/>
</dbReference>
<proteinExistence type="inferred from homology"/>
<evidence type="ECO:0000256" key="4">
    <source>
        <dbReference type="RuleBase" id="RU004514"/>
    </source>
</evidence>
<dbReference type="NCBIfam" id="TIGR00044">
    <property type="entry name" value="YggS family pyridoxal phosphate-dependent enzyme"/>
    <property type="match status" value="1"/>
</dbReference>
<dbReference type="Pfam" id="PF01168">
    <property type="entry name" value="Ala_racemase_N"/>
    <property type="match status" value="1"/>
</dbReference>
<comment type="cofactor">
    <cofactor evidence="3">
        <name>pyridoxal 5'-phosphate</name>
        <dbReference type="ChEBI" id="CHEBI:597326"/>
    </cofactor>
</comment>
<dbReference type="PIRSF" id="PIRSF004848">
    <property type="entry name" value="YBL036c_PLPDEIII"/>
    <property type="match status" value="1"/>
</dbReference>
<reference evidence="6" key="1">
    <citation type="submission" date="2020-08" db="EMBL/GenBank/DDBJ databases">
        <title>Genome public.</title>
        <authorList>
            <person name="Liu C."/>
            <person name="Sun Q."/>
        </authorList>
    </citation>
    <scope>NUCLEOTIDE SEQUENCE</scope>
    <source>
        <strain evidence="6">NSJ-32</strain>
    </source>
</reference>
<feature type="domain" description="Alanine racemase N-terminal" evidence="5">
    <location>
        <begin position="9"/>
        <end position="230"/>
    </location>
</feature>
<evidence type="ECO:0000256" key="1">
    <source>
        <dbReference type="ARBA" id="ARBA00022898"/>
    </source>
</evidence>
<dbReference type="InterPro" id="IPR029066">
    <property type="entry name" value="PLP-binding_barrel"/>
</dbReference>
<gene>
    <name evidence="6" type="ORF">H8730_05355</name>
</gene>
<evidence type="ECO:0000256" key="2">
    <source>
        <dbReference type="HAMAP-Rule" id="MF_02087"/>
    </source>
</evidence>
<dbReference type="InterPro" id="IPR011078">
    <property type="entry name" value="PyrdxlP_homeostasis"/>
</dbReference>
<dbReference type="PROSITE" id="PS01211">
    <property type="entry name" value="UPF0001"/>
    <property type="match status" value="1"/>
</dbReference>
<dbReference type="EMBL" id="JACRSQ010000005">
    <property type="protein sequence ID" value="MBC8542965.1"/>
    <property type="molecule type" value="Genomic_DNA"/>
</dbReference>
<dbReference type="HAMAP" id="MF_02087">
    <property type="entry name" value="PLP_homeostasis"/>
    <property type="match status" value="1"/>
</dbReference>
<evidence type="ECO:0000313" key="7">
    <source>
        <dbReference type="Proteomes" id="UP000657006"/>
    </source>
</evidence>
<evidence type="ECO:0000259" key="5">
    <source>
        <dbReference type="Pfam" id="PF01168"/>
    </source>
</evidence>
<dbReference type="Proteomes" id="UP000657006">
    <property type="component" value="Unassembled WGS sequence"/>
</dbReference>
<dbReference type="AlphaFoldDB" id="A0A926DPT8"/>
<feature type="modified residue" description="N6-(pyridoxal phosphate)lysine" evidence="2 3">
    <location>
        <position position="38"/>
    </location>
</feature>